<feature type="transmembrane region" description="Helical" evidence="1">
    <location>
        <begin position="302"/>
        <end position="319"/>
    </location>
</feature>
<feature type="transmembrane region" description="Helical" evidence="1">
    <location>
        <begin position="244"/>
        <end position="265"/>
    </location>
</feature>
<comment type="caution">
    <text evidence="2">The sequence shown here is derived from an EMBL/GenBank/DDBJ whole genome shotgun (WGS) entry which is preliminary data.</text>
</comment>
<dbReference type="Proteomes" id="UP000315010">
    <property type="component" value="Unassembled WGS sequence"/>
</dbReference>
<gene>
    <name evidence="2" type="ORF">CA13_34850</name>
</gene>
<keyword evidence="3" id="KW-1185">Reference proteome</keyword>
<dbReference type="RefSeq" id="WP_146398280.1">
    <property type="nucleotide sequence ID" value="NZ_SJPJ01000001.1"/>
</dbReference>
<evidence type="ECO:0000313" key="2">
    <source>
        <dbReference type="EMBL" id="TWT82030.1"/>
    </source>
</evidence>
<dbReference type="OrthoDB" id="236733at2"/>
<keyword evidence="1" id="KW-0472">Membrane</keyword>
<name>A0A5C5Z4B8_9BACT</name>
<sequence>MPKSSKRNSNRNAPPRPRGSYSILFGFLLLLWGTTLAITSGIPIGHRSLAMKASPREVDYATLIKEGLADNAHVHLTNVNFDRNEKASQLEQIAKSLSKVSDLGSLSSDPEEVKRRVAAMQKDLAGSIDPAQIGKILADSFEPIKLYPQDANPTSLPHELSLIRTSNAVAMAAKQIDSFNKLRGYLTIDTTGQSRQTISMLTKPGAMDRDATAWVETLQELQASSTDSPVSYIIEPMNEPPSRVYAMGRLLVSLLSILIGWLLIGSGTPSWLGWIFMPIPSLIALVGFPLRQGRGGRKTSMLYMIIGLMMVILGGYEMFVEGHFARVGGNSLHQVFGFLIGTTGLAAVVASRLHCRACQPLENILPPPSVAEPSERKVLSYRSSFDQAQDNLAGRDNTKEPMIYSDPRLIATMDDSCSTIIIDAVERLATISFSNPSYVRPSDDFNVSAIALQFGCDHKVLAEISDKGPEPMIRFTSVLHDGLAIITVTDNIDRTRRPQFGDNGIYQTGKLDLIEELLANHLQQTIRMSDKRDATVVTFGHEEKLEVCLYSRRVFTDVQRQFNGTKIEVGTANYDRFQFPPQQIEELAEIA</sequence>
<feature type="transmembrane region" description="Helical" evidence="1">
    <location>
        <begin position="331"/>
        <end position="350"/>
    </location>
</feature>
<evidence type="ECO:0000256" key="1">
    <source>
        <dbReference type="SAM" id="Phobius"/>
    </source>
</evidence>
<organism evidence="2 3">
    <name type="scientific">Novipirellula herctigrandis</name>
    <dbReference type="NCBI Taxonomy" id="2527986"/>
    <lineage>
        <taxon>Bacteria</taxon>
        <taxon>Pseudomonadati</taxon>
        <taxon>Planctomycetota</taxon>
        <taxon>Planctomycetia</taxon>
        <taxon>Pirellulales</taxon>
        <taxon>Pirellulaceae</taxon>
        <taxon>Novipirellula</taxon>
    </lineage>
</organism>
<reference evidence="2 3" key="1">
    <citation type="submission" date="2019-02" db="EMBL/GenBank/DDBJ databases">
        <title>Deep-cultivation of Planctomycetes and their phenomic and genomic characterization uncovers novel biology.</title>
        <authorList>
            <person name="Wiegand S."/>
            <person name="Jogler M."/>
            <person name="Boedeker C."/>
            <person name="Pinto D."/>
            <person name="Vollmers J."/>
            <person name="Rivas-Marin E."/>
            <person name="Kohn T."/>
            <person name="Peeters S.H."/>
            <person name="Heuer A."/>
            <person name="Rast P."/>
            <person name="Oberbeckmann S."/>
            <person name="Bunk B."/>
            <person name="Jeske O."/>
            <person name="Meyerdierks A."/>
            <person name="Storesund J.E."/>
            <person name="Kallscheuer N."/>
            <person name="Luecker S."/>
            <person name="Lage O.M."/>
            <person name="Pohl T."/>
            <person name="Merkel B.J."/>
            <person name="Hornburger P."/>
            <person name="Mueller R.-W."/>
            <person name="Bruemmer F."/>
            <person name="Labrenz M."/>
            <person name="Spormann A.M."/>
            <person name="Op Den Camp H."/>
            <person name="Overmann J."/>
            <person name="Amann R."/>
            <person name="Jetten M.S.M."/>
            <person name="Mascher T."/>
            <person name="Medema M.H."/>
            <person name="Devos D.P."/>
            <person name="Kaster A.-K."/>
            <person name="Ovreas L."/>
            <person name="Rohde M."/>
            <person name="Galperin M.Y."/>
            <person name="Jogler C."/>
        </authorList>
    </citation>
    <scope>NUCLEOTIDE SEQUENCE [LARGE SCALE GENOMIC DNA]</scope>
    <source>
        <strain evidence="2 3">CA13</strain>
    </source>
</reference>
<protein>
    <submittedName>
        <fullName evidence="2">Uncharacterized protein</fullName>
    </submittedName>
</protein>
<evidence type="ECO:0000313" key="3">
    <source>
        <dbReference type="Proteomes" id="UP000315010"/>
    </source>
</evidence>
<keyword evidence="1" id="KW-0812">Transmembrane</keyword>
<keyword evidence="1" id="KW-1133">Transmembrane helix</keyword>
<accession>A0A5C5Z4B8</accession>
<proteinExistence type="predicted"/>
<dbReference type="AlphaFoldDB" id="A0A5C5Z4B8"/>
<feature type="transmembrane region" description="Helical" evidence="1">
    <location>
        <begin position="271"/>
        <end position="290"/>
    </location>
</feature>
<dbReference type="EMBL" id="SJPJ01000001">
    <property type="protein sequence ID" value="TWT82030.1"/>
    <property type="molecule type" value="Genomic_DNA"/>
</dbReference>
<feature type="transmembrane region" description="Helical" evidence="1">
    <location>
        <begin position="20"/>
        <end position="42"/>
    </location>
</feature>